<reference evidence="1 2" key="1">
    <citation type="submission" date="2024-06" db="EMBL/GenBank/DDBJ databases">
        <title>The Natural Products Discovery Center: Release of the First 8490 Sequenced Strains for Exploring Actinobacteria Biosynthetic Diversity.</title>
        <authorList>
            <person name="Kalkreuter E."/>
            <person name="Kautsar S.A."/>
            <person name="Yang D."/>
            <person name="Bader C.D."/>
            <person name="Teijaro C.N."/>
            <person name="Fluegel L."/>
            <person name="Davis C.M."/>
            <person name="Simpson J.R."/>
            <person name="Lauterbach L."/>
            <person name="Steele A.D."/>
            <person name="Gui C."/>
            <person name="Meng S."/>
            <person name="Li G."/>
            <person name="Viehrig K."/>
            <person name="Ye F."/>
            <person name="Su P."/>
            <person name="Kiefer A.F."/>
            <person name="Nichols A."/>
            <person name="Cepeda A.J."/>
            <person name="Yan W."/>
            <person name="Fan B."/>
            <person name="Jiang Y."/>
            <person name="Adhikari A."/>
            <person name="Zheng C.-J."/>
            <person name="Schuster L."/>
            <person name="Cowan T.M."/>
            <person name="Smanski M.J."/>
            <person name="Chevrette M.G."/>
            <person name="De Carvalho L.P.S."/>
            <person name="Shen B."/>
        </authorList>
    </citation>
    <scope>NUCLEOTIDE SEQUENCE [LARGE SCALE GENOMIC DNA]</scope>
    <source>
        <strain evidence="1 2">NPDC048946</strain>
    </source>
</reference>
<comment type="caution">
    <text evidence="1">The sequence shown here is derived from an EMBL/GenBank/DDBJ whole genome shotgun (WGS) entry which is preliminary data.</text>
</comment>
<gene>
    <name evidence="1" type="ORF">AB0C36_41765</name>
</gene>
<organism evidence="1 2">
    <name type="scientific">Streptodolium elevatio</name>
    <dbReference type="NCBI Taxonomy" id="3157996"/>
    <lineage>
        <taxon>Bacteria</taxon>
        <taxon>Bacillati</taxon>
        <taxon>Actinomycetota</taxon>
        <taxon>Actinomycetes</taxon>
        <taxon>Kitasatosporales</taxon>
        <taxon>Streptomycetaceae</taxon>
        <taxon>Streptodolium</taxon>
    </lineage>
</organism>
<evidence type="ECO:0000313" key="1">
    <source>
        <dbReference type="EMBL" id="MEU8140008.1"/>
    </source>
</evidence>
<name>A0ABV3DW89_9ACTN</name>
<accession>A0ABV3DW89</accession>
<dbReference type="EMBL" id="JBEZFP010000225">
    <property type="protein sequence ID" value="MEU8140008.1"/>
    <property type="molecule type" value="Genomic_DNA"/>
</dbReference>
<dbReference type="RefSeq" id="WP_358364699.1">
    <property type="nucleotide sequence ID" value="NZ_JBEZFP010000225.1"/>
</dbReference>
<sequence length="163" mass="16716">MRVYVPSTPTALAAVRRDAAVAPAPVSAYAVTAELRDWCGTEDAEELEYAATVLAGRMSLALLAQEGDGRPRRVVLAAEVPDTIVSAAPGLGPGAVLVDGTIPLKRVAAIHMDAEDAEPAVRAASAAAAAAQDGDAAAEALVEAAEEHELMWYATQELGDLIG</sequence>
<dbReference type="InterPro" id="IPR054206">
    <property type="entry name" value="DUF6912"/>
</dbReference>
<protein>
    <submittedName>
        <fullName evidence="1">Uncharacterized protein</fullName>
    </submittedName>
</protein>
<keyword evidence="2" id="KW-1185">Reference proteome</keyword>
<dbReference type="Proteomes" id="UP001551482">
    <property type="component" value="Unassembled WGS sequence"/>
</dbReference>
<proteinExistence type="predicted"/>
<evidence type="ECO:0000313" key="2">
    <source>
        <dbReference type="Proteomes" id="UP001551482"/>
    </source>
</evidence>
<dbReference type="Pfam" id="PF21853">
    <property type="entry name" value="DUF6912"/>
    <property type="match status" value="1"/>
</dbReference>